<dbReference type="Pfam" id="PF01230">
    <property type="entry name" value="HIT"/>
    <property type="match status" value="1"/>
</dbReference>
<dbReference type="PROSITE" id="PS00892">
    <property type="entry name" value="HIT_1"/>
    <property type="match status" value="1"/>
</dbReference>
<dbReference type="RefSeq" id="WP_281447643.1">
    <property type="nucleotide sequence ID" value="NZ_JASBAO010000001.1"/>
</dbReference>
<dbReference type="PRINTS" id="PR00332">
    <property type="entry name" value="HISTRIAD"/>
</dbReference>
<evidence type="ECO:0000313" key="3">
    <source>
        <dbReference type="EMBL" id="MDI2090507.1"/>
    </source>
</evidence>
<dbReference type="CDD" id="cd01276">
    <property type="entry name" value="PKCI_related"/>
    <property type="match status" value="1"/>
</dbReference>
<protein>
    <submittedName>
        <fullName evidence="3">Histidine triad nucleotide-binding protein</fullName>
    </submittedName>
</protein>
<dbReference type="Gene3D" id="3.30.428.10">
    <property type="entry name" value="HIT-like"/>
    <property type="match status" value="1"/>
</dbReference>
<dbReference type="InterPro" id="IPR001310">
    <property type="entry name" value="Histidine_triad_HIT"/>
</dbReference>
<dbReference type="InterPro" id="IPR011146">
    <property type="entry name" value="HIT-like"/>
</dbReference>
<gene>
    <name evidence="3" type="ORF">QJV27_03790</name>
</gene>
<dbReference type="PROSITE" id="PS51084">
    <property type="entry name" value="HIT_2"/>
    <property type="match status" value="1"/>
</dbReference>
<comment type="caution">
    <text evidence="3">The sequence shown here is derived from an EMBL/GenBank/DDBJ whole genome shotgun (WGS) entry which is preliminary data.</text>
</comment>
<dbReference type="PANTHER" id="PTHR23089">
    <property type="entry name" value="HISTIDINE TRIAD HIT PROTEIN"/>
    <property type="match status" value="1"/>
</dbReference>
<evidence type="ECO:0000259" key="2">
    <source>
        <dbReference type="PROSITE" id="PS51084"/>
    </source>
</evidence>
<dbReference type="InterPro" id="IPR019808">
    <property type="entry name" value="Histidine_triad_CS"/>
</dbReference>
<keyword evidence="4" id="KW-1185">Reference proteome</keyword>
<evidence type="ECO:0000256" key="1">
    <source>
        <dbReference type="PROSITE-ProRule" id="PRU00464"/>
    </source>
</evidence>
<name>A0ABT6Q072_9PROT</name>
<feature type="domain" description="HIT" evidence="2">
    <location>
        <begin position="13"/>
        <end position="122"/>
    </location>
</feature>
<accession>A0ABT6Q072</accession>
<feature type="short sequence motif" description="Histidine triad motif" evidence="1">
    <location>
        <begin position="107"/>
        <end position="111"/>
    </location>
</feature>
<organism evidence="3 4">
    <name type="scientific">Commensalibacter oyaizuii</name>
    <dbReference type="NCBI Taxonomy" id="3043873"/>
    <lineage>
        <taxon>Bacteria</taxon>
        <taxon>Pseudomonadati</taxon>
        <taxon>Pseudomonadota</taxon>
        <taxon>Alphaproteobacteria</taxon>
        <taxon>Acetobacterales</taxon>
        <taxon>Acetobacteraceae</taxon>
    </lineage>
</organism>
<proteinExistence type="predicted"/>
<dbReference type="EMBL" id="JASBAO010000001">
    <property type="protein sequence ID" value="MDI2090507.1"/>
    <property type="molecule type" value="Genomic_DNA"/>
</dbReference>
<evidence type="ECO:0000313" key="4">
    <source>
        <dbReference type="Proteomes" id="UP001431634"/>
    </source>
</evidence>
<reference evidence="3" key="1">
    <citation type="submission" date="2023-05" db="EMBL/GenBank/DDBJ databases">
        <title>Whole genome sequence of Commensalibacter sp.</title>
        <authorList>
            <person name="Charoenyingcharoen P."/>
            <person name="Yukphan P."/>
        </authorList>
    </citation>
    <scope>NUCLEOTIDE SEQUENCE</scope>
    <source>
        <strain evidence="3">TBRC 16381</strain>
    </source>
</reference>
<dbReference type="SUPFAM" id="SSF54197">
    <property type="entry name" value="HIT-like"/>
    <property type="match status" value="1"/>
</dbReference>
<dbReference type="InterPro" id="IPR036265">
    <property type="entry name" value="HIT-like_sf"/>
</dbReference>
<sequence length="122" mass="13488">MPATCSKYDPTNIFAKILKKEVPCKAIYEDEFVLVFHDIAPQAPVHALVIPKNPYISFADFAERAAPEEMVAFTRAVAKVAKQLGLGDNGYRIISNIGRDSGQEVPHFHFHIMGGRPLGFMG</sequence>
<dbReference type="Proteomes" id="UP001431634">
    <property type="component" value="Unassembled WGS sequence"/>
</dbReference>